<accession>A0ABM1GRJ7</accession>
<dbReference type="Gene3D" id="3.30.360.10">
    <property type="entry name" value="Dihydrodipicolinate Reductase, domain 2"/>
    <property type="match status" value="1"/>
</dbReference>
<name>A0ABM1GRJ7_SOLPN</name>
<evidence type="ECO:0000256" key="2">
    <source>
        <dbReference type="ARBA" id="ARBA00023002"/>
    </source>
</evidence>
<dbReference type="SUPFAM" id="SSF55347">
    <property type="entry name" value="Glyceraldehyde-3-phosphate dehydrogenase-like, C-terminal domain"/>
    <property type="match status" value="1"/>
</dbReference>
<dbReference type="SMART" id="SM00846">
    <property type="entry name" value="Gp_dh_N"/>
    <property type="match status" value="1"/>
</dbReference>
<dbReference type="RefSeq" id="XP_015074866.2">
    <property type="nucleotide sequence ID" value="XM_015219380.2"/>
</dbReference>
<comment type="similarity">
    <text evidence="1 3">Belongs to the glyceraldehyde-3-phosphate dehydrogenase family.</text>
</comment>
<proteinExistence type="inferred from homology"/>
<keyword evidence="5" id="KW-1185">Reference proteome</keyword>
<dbReference type="Proteomes" id="UP000694930">
    <property type="component" value="Chromosome 5"/>
</dbReference>
<keyword evidence="2" id="KW-0560">Oxidoreductase</keyword>
<dbReference type="InterPro" id="IPR020828">
    <property type="entry name" value="GlycerAld_3-P_DH_NAD(P)-bd"/>
</dbReference>
<evidence type="ECO:0000313" key="5">
    <source>
        <dbReference type="Proteomes" id="UP000694930"/>
    </source>
</evidence>
<evidence type="ECO:0000256" key="3">
    <source>
        <dbReference type="RuleBase" id="RU000397"/>
    </source>
</evidence>
<feature type="domain" description="Glyceraldehyde 3-phosphate dehydrogenase NAD(P) binding" evidence="4">
    <location>
        <begin position="33"/>
        <end position="143"/>
    </location>
</feature>
<sequence>MRLIQKEFYLKIKWHQLDQNRLPTDFWQTHEPTYMCKYDSVHGQWKNNELKVKDEKTLLFREKHVTVFGIRNPEEIPWAEAGAEYIVESTGVFTDKDKAAAHLKGGAKKVVISAPSKDAPMFVVGVNEKEYKPDLNIVSNASCTTNCLAPLAKVIHDRFGIVEGLMTTVHSITATQKTVDGPSANDWRGGRTASFNIIPSSTGAAKAIGKVLPSLNGKLTGMSFRVPTVDVSVVDLTVRLEKEATYDEIKAAIMLNSFTFEHLRCHLLS</sequence>
<reference evidence="5" key="1">
    <citation type="journal article" date="2014" name="Nat. Genet.">
        <title>The genome of the stress-tolerant wild tomato species Solanum pennellii.</title>
        <authorList>
            <person name="Bolger A."/>
            <person name="Scossa F."/>
            <person name="Bolger M.E."/>
            <person name="Lanz C."/>
            <person name="Maumus F."/>
            <person name="Tohge T."/>
            <person name="Quesneville H."/>
            <person name="Alseekh S."/>
            <person name="Sorensen I."/>
            <person name="Lichtenstein G."/>
            <person name="Fich E.A."/>
            <person name="Conte M."/>
            <person name="Keller H."/>
            <person name="Schneeberger K."/>
            <person name="Schwacke R."/>
            <person name="Ofner I."/>
            <person name="Vrebalov J."/>
            <person name="Xu Y."/>
            <person name="Osorio S."/>
            <person name="Aflitos S.A."/>
            <person name="Schijlen E."/>
            <person name="Jimenez-Gomez J.M."/>
            <person name="Ryngajllo M."/>
            <person name="Kimura S."/>
            <person name="Kumar R."/>
            <person name="Koenig D."/>
            <person name="Headland L.R."/>
            <person name="Maloof J.N."/>
            <person name="Sinha N."/>
            <person name="van Ham R.C."/>
            <person name="Lankhorst R.K."/>
            <person name="Mao L."/>
            <person name="Vogel A."/>
            <person name="Arsova B."/>
            <person name="Panstruga R."/>
            <person name="Fei Z."/>
            <person name="Rose J.K."/>
            <person name="Zamir D."/>
            <person name="Carrari F."/>
            <person name="Giovannoni J.J."/>
            <person name="Weigel D."/>
            <person name="Usadel B."/>
            <person name="Fernie A.R."/>
        </authorList>
    </citation>
    <scope>NUCLEOTIDE SEQUENCE [LARGE SCALE GENOMIC DNA]</scope>
    <source>
        <strain evidence="5">cv. LA0716</strain>
    </source>
</reference>
<evidence type="ECO:0000256" key="1">
    <source>
        <dbReference type="ARBA" id="ARBA00007406"/>
    </source>
</evidence>
<dbReference type="InterPro" id="IPR036291">
    <property type="entry name" value="NAD(P)-bd_dom_sf"/>
</dbReference>
<dbReference type="CDD" id="cd18126">
    <property type="entry name" value="GAPDH_I_C"/>
    <property type="match status" value="1"/>
</dbReference>
<dbReference type="InterPro" id="IPR020831">
    <property type="entry name" value="GlycerAld/Erythrose_P_DH"/>
</dbReference>
<dbReference type="CDD" id="cd05214">
    <property type="entry name" value="GAPDH_I_N"/>
    <property type="match status" value="1"/>
</dbReference>
<evidence type="ECO:0000259" key="4">
    <source>
        <dbReference type="SMART" id="SM00846"/>
    </source>
</evidence>
<organism evidence="5 6">
    <name type="scientific">Solanum pennellii</name>
    <name type="common">Tomato</name>
    <name type="synonym">Lycopersicon pennellii</name>
    <dbReference type="NCBI Taxonomy" id="28526"/>
    <lineage>
        <taxon>Eukaryota</taxon>
        <taxon>Viridiplantae</taxon>
        <taxon>Streptophyta</taxon>
        <taxon>Embryophyta</taxon>
        <taxon>Tracheophyta</taxon>
        <taxon>Spermatophyta</taxon>
        <taxon>Magnoliopsida</taxon>
        <taxon>eudicotyledons</taxon>
        <taxon>Gunneridae</taxon>
        <taxon>Pentapetalae</taxon>
        <taxon>asterids</taxon>
        <taxon>lamiids</taxon>
        <taxon>Solanales</taxon>
        <taxon>Solanaceae</taxon>
        <taxon>Solanoideae</taxon>
        <taxon>Solaneae</taxon>
        <taxon>Solanum</taxon>
        <taxon>Solanum subgen. Lycopersicon</taxon>
    </lineage>
</organism>
<dbReference type="SUPFAM" id="SSF51735">
    <property type="entry name" value="NAD(P)-binding Rossmann-fold domains"/>
    <property type="match status" value="1"/>
</dbReference>
<evidence type="ECO:0000313" key="6">
    <source>
        <dbReference type="RefSeq" id="XP_015074866.2"/>
    </source>
</evidence>
<gene>
    <name evidence="6" type="primary">LOC107018802</name>
</gene>
<dbReference type="InterPro" id="IPR020829">
    <property type="entry name" value="GlycerAld_3-P_DH_cat"/>
</dbReference>
<dbReference type="GeneID" id="107018802"/>
<protein>
    <submittedName>
        <fullName evidence="6">Glyceraldehyde-3-phosphate dehydrogenase GAPC1, cytosolic-like</fullName>
    </submittedName>
</protein>
<dbReference type="Pfam" id="PF00044">
    <property type="entry name" value="Gp_dh_N"/>
    <property type="match status" value="1"/>
</dbReference>
<reference evidence="6" key="2">
    <citation type="submission" date="2025-08" db="UniProtKB">
        <authorList>
            <consortium name="RefSeq"/>
        </authorList>
    </citation>
    <scope>IDENTIFICATION</scope>
</reference>
<dbReference type="PANTHER" id="PTHR10836:SF93">
    <property type="entry name" value="GLYCERALDEHYDE-3-PHOSPHATE DEHYDROGENASE"/>
    <property type="match status" value="1"/>
</dbReference>
<dbReference type="InterPro" id="IPR020830">
    <property type="entry name" value="GlycerAld_3-P_DH_AS"/>
</dbReference>
<dbReference type="PROSITE" id="PS00071">
    <property type="entry name" value="GAPDH"/>
    <property type="match status" value="1"/>
</dbReference>
<dbReference type="PANTHER" id="PTHR10836">
    <property type="entry name" value="GLYCERALDEHYDE 3-PHOSPHATE DEHYDROGENASE"/>
    <property type="match status" value="1"/>
</dbReference>
<dbReference type="PRINTS" id="PR00078">
    <property type="entry name" value="G3PDHDRGNASE"/>
</dbReference>
<dbReference type="Pfam" id="PF02800">
    <property type="entry name" value="Gp_dh_C"/>
    <property type="match status" value="1"/>
</dbReference>